<keyword evidence="1" id="KW-0472">Membrane</keyword>
<keyword evidence="1" id="KW-1133">Transmembrane helix</keyword>
<keyword evidence="1" id="KW-0812">Transmembrane</keyword>
<evidence type="ECO:0000256" key="1">
    <source>
        <dbReference type="SAM" id="Phobius"/>
    </source>
</evidence>
<proteinExistence type="predicted"/>
<evidence type="ECO:0000313" key="3">
    <source>
        <dbReference type="Proteomes" id="UP001601444"/>
    </source>
</evidence>
<comment type="caution">
    <text evidence="2">The sequence shown here is derived from an EMBL/GenBank/DDBJ whole genome shotgun (WGS) entry which is preliminary data.</text>
</comment>
<dbReference type="EMBL" id="JBIAMX010000010">
    <property type="protein sequence ID" value="MFF0544632.1"/>
    <property type="molecule type" value="Genomic_DNA"/>
</dbReference>
<accession>A0ABW6PQD4</accession>
<evidence type="ECO:0000313" key="2">
    <source>
        <dbReference type="EMBL" id="MFF0544632.1"/>
    </source>
</evidence>
<feature type="transmembrane region" description="Helical" evidence="1">
    <location>
        <begin position="35"/>
        <end position="65"/>
    </location>
</feature>
<keyword evidence="3" id="KW-1185">Reference proteome</keyword>
<dbReference type="Pfam" id="PF20226">
    <property type="entry name" value="DUF6585"/>
    <property type="match status" value="1"/>
</dbReference>
<dbReference type="InterPro" id="IPR046492">
    <property type="entry name" value="DUF6585"/>
</dbReference>
<name>A0ABW6PQD4_9NOCA</name>
<organism evidence="2 3">
    <name type="scientific">Nocardia thailandica</name>
    <dbReference type="NCBI Taxonomy" id="257275"/>
    <lineage>
        <taxon>Bacteria</taxon>
        <taxon>Bacillati</taxon>
        <taxon>Actinomycetota</taxon>
        <taxon>Actinomycetes</taxon>
        <taxon>Mycobacteriales</taxon>
        <taxon>Nocardiaceae</taxon>
        <taxon>Nocardia</taxon>
    </lineage>
</organism>
<protein>
    <submittedName>
        <fullName evidence="2">DUF6585 family protein</fullName>
    </submittedName>
</protein>
<sequence>MSEYQHLGAHRDTYLAQPADDTFVRGCGIIAGTSAVIGAICAVVGAWPGAFALLFLAAIPTLLAIRRGLLNHAQHSARIDLFDHGVTVYRSGERVAGFRWDTVEVRQQEIPFHEATPIVYSLELTGPGASADIDDTHFARGREWARAIQSAVTSTQLPGAVAAIDNGETVYFGDIGLNLDALLFAGQAIDWERIQLIDARSGMIRLKVDGLWISLAPVGEVPNFYIFNELAERLRLVPSS</sequence>
<reference evidence="2 3" key="1">
    <citation type="submission" date="2024-10" db="EMBL/GenBank/DDBJ databases">
        <title>The Natural Products Discovery Center: Release of the First 8490 Sequenced Strains for Exploring Actinobacteria Biosynthetic Diversity.</title>
        <authorList>
            <person name="Kalkreuter E."/>
            <person name="Kautsar S.A."/>
            <person name="Yang D."/>
            <person name="Bader C.D."/>
            <person name="Teijaro C.N."/>
            <person name="Fluegel L."/>
            <person name="Davis C.M."/>
            <person name="Simpson J.R."/>
            <person name="Lauterbach L."/>
            <person name="Steele A.D."/>
            <person name="Gui C."/>
            <person name="Meng S."/>
            <person name="Li G."/>
            <person name="Viehrig K."/>
            <person name="Ye F."/>
            <person name="Su P."/>
            <person name="Kiefer A.F."/>
            <person name="Nichols A."/>
            <person name="Cepeda A.J."/>
            <person name="Yan W."/>
            <person name="Fan B."/>
            <person name="Jiang Y."/>
            <person name="Adhikari A."/>
            <person name="Zheng C.-J."/>
            <person name="Schuster L."/>
            <person name="Cowan T.M."/>
            <person name="Smanski M.J."/>
            <person name="Chevrette M.G."/>
            <person name="De Carvalho L.P.S."/>
            <person name="Shen B."/>
        </authorList>
    </citation>
    <scope>NUCLEOTIDE SEQUENCE [LARGE SCALE GENOMIC DNA]</scope>
    <source>
        <strain evidence="2 3">NPDC004045</strain>
    </source>
</reference>
<dbReference type="RefSeq" id="WP_387701160.1">
    <property type="nucleotide sequence ID" value="NZ_JBIAMX010000010.1"/>
</dbReference>
<dbReference type="Proteomes" id="UP001601444">
    <property type="component" value="Unassembled WGS sequence"/>
</dbReference>
<gene>
    <name evidence="2" type="ORF">ACFYTF_17530</name>
</gene>